<dbReference type="InterPro" id="IPR046347">
    <property type="entry name" value="bZIP_sf"/>
</dbReference>
<dbReference type="InterPro" id="IPR004827">
    <property type="entry name" value="bZIP"/>
</dbReference>
<evidence type="ECO:0000256" key="1">
    <source>
        <dbReference type="ARBA" id="ARBA00023015"/>
    </source>
</evidence>
<keyword evidence="3" id="KW-0804">Transcription</keyword>
<dbReference type="SMART" id="SM00338">
    <property type="entry name" value="BRLZ"/>
    <property type="match status" value="1"/>
</dbReference>
<dbReference type="SUPFAM" id="SSF57959">
    <property type="entry name" value="Leucine zipper domain"/>
    <property type="match status" value="1"/>
</dbReference>
<evidence type="ECO:0000256" key="2">
    <source>
        <dbReference type="ARBA" id="ARBA00023125"/>
    </source>
</evidence>
<dbReference type="RefSeq" id="XP_044716409.1">
    <property type="nucleotide sequence ID" value="XM_044868412.1"/>
</dbReference>
<reference evidence="6" key="1">
    <citation type="submission" date="2021-09" db="EMBL/GenBank/DDBJ databases">
        <title>A high-quality genome of the endoparasitic fungus Hirsutella rhossiliensis with a comparison of Hirsutella genomes reveals transposable elements contributing to genome size variation.</title>
        <authorList>
            <person name="Lin R."/>
            <person name="Jiao Y."/>
            <person name="Sun X."/>
            <person name="Ling J."/>
            <person name="Xie B."/>
            <person name="Cheng X."/>
        </authorList>
    </citation>
    <scope>NUCLEOTIDE SEQUENCE</scope>
    <source>
        <strain evidence="6">HR02</strain>
    </source>
</reference>
<feature type="domain" description="BZIP" evidence="5">
    <location>
        <begin position="164"/>
        <end position="220"/>
    </location>
</feature>
<dbReference type="CDD" id="cd14687">
    <property type="entry name" value="bZIP_ATF2"/>
    <property type="match status" value="1"/>
</dbReference>
<dbReference type="PRINTS" id="PR00043">
    <property type="entry name" value="LEUZIPPRJUN"/>
</dbReference>
<dbReference type="GO" id="GO:0003677">
    <property type="term" value="F:DNA binding"/>
    <property type="evidence" value="ECO:0007669"/>
    <property type="project" value="UniProtKB-KW"/>
</dbReference>
<dbReference type="Gene3D" id="1.20.5.170">
    <property type="match status" value="1"/>
</dbReference>
<dbReference type="InterPro" id="IPR002112">
    <property type="entry name" value="Leuzip_Jun"/>
</dbReference>
<feature type="region of interest" description="Disordered" evidence="4">
    <location>
        <begin position="93"/>
        <end position="154"/>
    </location>
</feature>
<dbReference type="GeneID" id="68359070"/>
<protein>
    <submittedName>
        <fullName evidence="6">BZIP transcription factor domain-containing protein</fullName>
    </submittedName>
</protein>
<gene>
    <name evidence="6" type="ORF">HRG_09941</name>
</gene>
<organism evidence="6 7">
    <name type="scientific">Hirsutella rhossiliensis</name>
    <dbReference type="NCBI Taxonomy" id="111463"/>
    <lineage>
        <taxon>Eukaryota</taxon>
        <taxon>Fungi</taxon>
        <taxon>Dikarya</taxon>
        <taxon>Ascomycota</taxon>
        <taxon>Pezizomycotina</taxon>
        <taxon>Sordariomycetes</taxon>
        <taxon>Hypocreomycetidae</taxon>
        <taxon>Hypocreales</taxon>
        <taxon>Ophiocordycipitaceae</taxon>
        <taxon>Hirsutella</taxon>
    </lineage>
</organism>
<proteinExistence type="predicted"/>
<comment type="caution">
    <text evidence="6">The sequence shown here is derived from an EMBL/GenBank/DDBJ whole genome shotgun (WGS) entry which is preliminary data.</text>
</comment>
<dbReference type="Pfam" id="PF00170">
    <property type="entry name" value="bZIP_1"/>
    <property type="match status" value="1"/>
</dbReference>
<evidence type="ECO:0000259" key="5">
    <source>
        <dbReference type="PROSITE" id="PS50217"/>
    </source>
</evidence>
<dbReference type="EMBL" id="JAIZPD010000014">
    <property type="protein sequence ID" value="KAH0958896.1"/>
    <property type="molecule type" value="Genomic_DNA"/>
</dbReference>
<dbReference type="Proteomes" id="UP000824596">
    <property type="component" value="Unassembled WGS sequence"/>
</dbReference>
<accession>A0A9P8SFD1</accession>
<keyword evidence="2" id="KW-0238">DNA-binding</keyword>
<evidence type="ECO:0000256" key="3">
    <source>
        <dbReference type="ARBA" id="ARBA00023163"/>
    </source>
</evidence>
<keyword evidence="7" id="KW-1185">Reference proteome</keyword>
<dbReference type="OrthoDB" id="4927852at2759"/>
<keyword evidence="1" id="KW-0805">Transcription regulation</keyword>
<name>A0A9P8SFD1_9HYPO</name>
<evidence type="ECO:0000313" key="7">
    <source>
        <dbReference type="Proteomes" id="UP000824596"/>
    </source>
</evidence>
<dbReference type="GO" id="GO:0003700">
    <property type="term" value="F:DNA-binding transcription factor activity"/>
    <property type="evidence" value="ECO:0007669"/>
    <property type="project" value="InterPro"/>
</dbReference>
<evidence type="ECO:0000256" key="4">
    <source>
        <dbReference type="SAM" id="MobiDB-lite"/>
    </source>
</evidence>
<dbReference type="AlphaFoldDB" id="A0A9P8SFD1"/>
<dbReference type="PROSITE" id="PS50217">
    <property type="entry name" value="BZIP"/>
    <property type="match status" value="1"/>
</dbReference>
<sequence length="250" mass="27786">MNEHFRIQAHFNDIRPIRAVGGALRESQLGTSFESGPGFPGQEALHNTTYCFSQSNKGFPWLDDSFIRSLDDQFFIPGDLYVSEDFGSDVHDIDAASCHPGQDSDSKDSASPGSLPAILSPLRKDHGMLSMTTASSQRAHERKGNCPGRNSIEAPYNPTVLQAREKNRMAADKCRSKKQRDVTQLKSMHETLEARHRQLCSTVSDLVAETHALKNMLMQHGNCDCELIQEYLRESASSWIAKKTGDCLEA</sequence>
<evidence type="ECO:0000313" key="6">
    <source>
        <dbReference type="EMBL" id="KAH0958896.1"/>
    </source>
</evidence>